<protein>
    <recommendedName>
        <fullName evidence="1">NAD-dependent epimerase/dehydratase domain-containing protein</fullName>
    </recommendedName>
</protein>
<accession>A0A9W8G5J6</accession>
<dbReference type="InterPro" id="IPR050177">
    <property type="entry name" value="Lipid_A_modif_metabolic_enz"/>
</dbReference>
<evidence type="ECO:0000313" key="2">
    <source>
        <dbReference type="EMBL" id="KAJ2674802.1"/>
    </source>
</evidence>
<sequence length="378" mass="42541">MPSFLVFGCANFYGRALIQHLCAERDKSPDKKATWEIRGVDKQLPRLALLPQGTLELFDTFDFRMGNLRNTDFLEQAFAGRQWDYVFNFAAEYKFGQPRQVYEQDVINVSSRISMLASQHGKVLVHLSTAHIFKPNTERHKEEDALDAPNALAECHIKAEAEVRKNPCVVILRPALCYGPGDRQNVVPMLIAAQLSRASGEKMPVLWDRNLRVNTVHVEDVARAALATARWMITSEQGGEEKGKRRVEVFNLSDPGDTTNAKLAVAVGSLFGVEPSFQNSAVNFIAKRLKTSELTEEVNESLLGPWMELLARHNVANSPLSPYLDQEHPYCRLEHWPLGIDGSKITAMGLGFQYTYKAVTADALRPMIEEFRQLGLWP</sequence>
<dbReference type="Proteomes" id="UP001151518">
    <property type="component" value="Unassembled WGS sequence"/>
</dbReference>
<comment type="caution">
    <text evidence="2">The sequence shown here is derived from an EMBL/GenBank/DDBJ whole genome shotgun (WGS) entry which is preliminary data.</text>
</comment>
<dbReference type="PANTHER" id="PTHR43245">
    <property type="entry name" value="BIFUNCTIONAL POLYMYXIN RESISTANCE PROTEIN ARNA"/>
    <property type="match status" value="1"/>
</dbReference>
<gene>
    <name evidence="2" type="ORF">GGI25_004189</name>
</gene>
<dbReference type="AlphaFoldDB" id="A0A9W8G5J6"/>
<dbReference type="SUPFAM" id="SSF51735">
    <property type="entry name" value="NAD(P)-binding Rossmann-fold domains"/>
    <property type="match status" value="1"/>
</dbReference>
<reference evidence="2" key="1">
    <citation type="submission" date="2022-07" db="EMBL/GenBank/DDBJ databases">
        <title>Phylogenomic reconstructions and comparative analyses of Kickxellomycotina fungi.</title>
        <authorList>
            <person name="Reynolds N.K."/>
            <person name="Stajich J.E."/>
            <person name="Barry K."/>
            <person name="Grigoriev I.V."/>
            <person name="Crous P."/>
            <person name="Smith M.E."/>
        </authorList>
    </citation>
    <scope>NUCLEOTIDE SEQUENCE</scope>
    <source>
        <strain evidence="2">NRRL 3115</strain>
    </source>
</reference>
<dbReference type="InterPro" id="IPR001509">
    <property type="entry name" value="Epimerase_deHydtase"/>
</dbReference>
<organism evidence="2 3">
    <name type="scientific">Coemansia spiralis</name>
    <dbReference type="NCBI Taxonomy" id="417178"/>
    <lineage>
        <taxon>Eukaryota</taxon>
        <taxon>Fungi</taxon>
        <taxon>Fungi incertae sedis</taxon>
        <taxon>Zoopagomycota</taxon>
        <taxon>Kickxellomycotina</taxon>
        <taxon>Kickxellomycetes</taxon>
        <taxon>Kickxellales</taxon>
        <taxon>Kickxellaceae</taxon>
        <taxon>Coemansia</taxon>
    </lineage>
</organism>
<name>A0A9W8G5J6_9FUNG</name>
<dbReference type="OrthoDB" id="16464at2759"/>
<feature type="domain" description="NAD-dependent epimerase/dehydratase" evidence="1">
    <location>
        <begin position="5"/>
        <end position="230"/>
    </location>
</feature>
<dbReference type="Pfam" id="PF01370">
    <property type="entry name" value="Epimerase"/>
    <property type="match status" value="1"/>
</dbReference>
<evidence type="ECO:0000259" key="1">
    <source>
        <dbReference type="Pfam" id="PF01370"/>
    </source>
</evidence>
<dbReference type="EMBL" id="JANBTW010000053">
    <property type="protein sequence ID" value="KAJ2674802.1"/>
    <property type="molecule type" value="Genomic_DNA"/>
</dbReference>
<proteinExistence type="predicted"/>
<dbReference type="InterPro" id="IPR036291">
    <property type="entry name" value="NAD(P)-bd_dom_sf"/>
</dbReference>
<dbReference type="PANTHER" id="PTHR43245:SF11">
    <property type="entry name" value="LD23561P"/>
    <property type="match status" value="1"/>
</dbReference>
<dbReference type="Gene3D" id="3.40.50.720">
    <property type="entry name" value="NAD(P)-binding Rossmann-like Domain"/>
    <property type="match status" value="1"/>
</dbReference>
<evidence type="ECO:0000313" key="3">
    <source>
        <dbReference type="Proteomes" id="UP001151518"/>
    </source>
</evidence>